<evidence type="ECO:0000256" key="4">
    <source>
        <dbReference type="PROSITE-ProRule" id="PRU00285"/>
    </source>
</evidence>
<name>A0A7J0GET8_9ERIC</name>
<dbReference type="Gene3D" id="2.60.40.790">
    <property type="match status" value="1"/>
</dbReference>
<dbReference type="Pfam" id="PF00011">
    <property type="entry name" value="HSP20"/>
    <property type="match status" value="1"/>
</dbReference>
<keyword evidence="6" id="KW-1133">Transmembrane helix</keyword>
<dbReference type="InterPro" id="IPR002068">
    <property type="entry name" value="A-crystallin/Hsp20_dom"/>
</dbReference>
<dbReference type="GO" id="GO:0034605">
    <property type="term" value="P:cellular response to heat"/>
    <property type="evidence" value="ECO:0007669"/>
    <property type="project" value="TreeGrafter"/>
</dbReference>
<dbReference type="OrthoDB" id="1431247at2759"/>
<keyword evidence="6" id="KW-0472">Membrane</keyword>
<evidence type="ECO:0000259" key="7">
    <source>
        <dbReference type="PROSITE" id="PS01031"/>
    </source>
</evidence>
<dbReference type="PROSITE" id="PS01031">
    <property type="entry name" value="SHSP"/>
    <property type="match status" value="1"/>
</dbReference>
<keyword evidence="9" id="KW-1185">Reference proteome</keyword>
<comment type="subcellular location">
    <subcellularLocation>
        <location evidence="1">Cell membrane</location>
        <topology evidence="1">Single-pass membrane protein</topology>
    </subcellularLocation>
</comment>
<dbReference type="GO" id="GO:0005886">
    <property type="term" value="C:plasma membrane"/>
    <property type="evidence" value="ECO:0007669"/>
    <property type="project" value="UniProtKB-SubCell"/>
</dbReference>
<dbReference type="Proteomes" id="UP000585474">
    <property type="component" value="Unassembled WGS sequence"/>
</dbReference>
<feature type="domain" description="SHSP" evidence="7">
    <location>
        <begin position="12"/>
        <end position="117"/>
    </location>
</feature>
<evidence type="ECO:0000256" key="6">
    <source>
        <dbReference type="SAM" id="Phobius"/>
    </source>
</evidence>
<protein>
    <recommendedName>
        <fullName evidence="7">SHSP domain-containing protein</fullName>
    </recommendedName>
</protein>
<reference evidence="8 9" key="1">
    <citation type="submission" date="2019-07" db="EMBL/GenBank/DDBJ databases">
        <title>De Novo Assembly of kiwifruit Actinidia rufa.</title>
        <authorList>
            <person name="Sugita-Konishi S."/>
            <person name="Sato K."/>
            <person name="Mori E."/>
            <person name="Abe Y."/>
            <person name="Kisaki G."/>
            <person name="Hamano K."/>
            <person name="Suezawa K."/>
            <person name="Otani M."/>
            <person name="Fukuda T."/>
            <person name="Manabe T."/>
            <person name="Gomi K."/>
            <person name="Tabuchi M."/>
            <person name="Akimitsu K."/>
            <person name="Kataoka I."/>
        </authorList>
    </citation>
    <scope>NUCLEOTIDE SEQUENCE [LARGE SCALE GENOMIC DNA]</scope>
    <source>
        <strain evidence="9">cv. Fuchu</strain>
    </source>
</reference>
<keyword evidence="6" id="KW-0812">Transmembrane</keyword>
<dbReference type="PANTHER" id="PTHR43670:SF114">
    <property type="entry name" value="OS05G0592000 PROTEIN"/>
    <property type="match status" value="1"/>
</dbReference>
<dbReference type="PANTHER" id="PTHR43670">
    <property type="entry name" value="HEAT SHOCK PROTEIN 26"/>
    <property type="match status" value="1"/>
</dbReference>
<gene>
    <name evidence="8" type="ORF">Acr_20g0011120</name>
</gene>
<evidence type="ECO:0000256" key="2">
    <source>
        <dbReference type="ARBA" id="ARBA00022475"/>
    </source>
</evidence>
<comment type="caution">
    <text evidence="8">The sequence shown here is derived from an EMBL/GenBank/DDBJ whole genome shotgun (WGS) entry which is preliminary data.</text>
</comment>
<sequence>MESKKNGGDDATQSYEDFEPFCNWIHDEKYETLVLHLPAFKKEQLKVKIINLRTLKIFGERPLDATKRSRFHKEIAIPKDCNVKEIHAKFVGGLLHIVMPKKVSLTPQQEQTEGNEKSTILKNINGQDHQVDKLPTLPKIGSSVETIEDSRLRRLVPVTTNVAVVVAVVACLGAYIIYSYRSLYAEAG</sequence>
<comment type="similarity">
    <text evidence="4 5">Belongs to the small heat shock protein (HSP20) family.</text>
</comment>
<evidence type="ECO:0000313" key="8">
    <source>
        <dbReference type="EMBL" id="GFZ09304.1"/>
    </source>
</evidence>
<evidence type="ECO:0000256" key="5">
    <source>
        <dbReference type="RuleBase" id="RU003616"/>
    </source>
</evidence>
<keyword evidence="2" id="KW-1003">Cell membrane</keyword>
<dbReference type="InterPro" id="IPR008978">
    <property type="entry name" value="HSP20-like_chaperone"/>
</dbReference>
<keyword evidence="3" id="KW-0611">Plant defense</keyword>
<evidence type="ECO:0000313" key="9">
    <source>
        <dbReference type="Proteomes" id="UP000585474"/>
    </source>
</evidence>
<organism evidence="8 9">
    <name type="scientific">Actinidia rufa</name>
    <dbReference type="NCBI Taxonomy" id="165716"/>
    <lineage>
        <taxon>Eukaryota</taxon>
        <taxon>Viridiplantae</taxon>
        <taxon>Streptophyta</taxon>
        <taxon>Embryophyta</taxon>
        <taxon>Tracheophyta</taxon>
        <taxon>Spermatophyta</taxon>
        <taxon>Magnoliopsida</taxon>
        <taxon>eudicotyledons</taxon>
        <taxon>Gunneridae</taxon>
        <taxon>Pentapetalae</taxon>
        <taxon>asterids</taxon>
        <taxon>Ericales</taxon>
        <taxon>Actinidiaceae</taxon>
        <taxon>Actinidia</taxon>
    </lineage>
</organism>
<feature type="transmembrane region" description="Helical" evidence="6">
    <location>
        <begin position="155"/>
        <end position="178"/>
    </location>
</feature>
<dbReference type="CDD" id="cd06464">
    <property type="entry name" value="ACD_sHsps-like"/>
    <property type="match status" value="1"/>
</dbReference>
<dbReference type="EMBL" id="BJWL01000020">
    <property type="protein sequence ID" value="GFZ09304.1"/>
    <property type="molecule type" value="Genomic_DNA"/>
</dbReference>
<evidence type="ECO:0000256" key="1">
    <source>
        <dbReference type="ARBA" id="ARBA00004162"/>
    </source>
</evidence>
<dbReference type="SUPFAM" id="SSF49764">
    <property type="entry name" value="HSP20-like chaperones"/>
    <property type="match status" value="1"/>
</dbReference>
<dbReference type="AlphaFoldDB" id="A0A7J0GET8"/>
<proteinExistence type="inferred from homology"/>
<dbReference type="GO" id="GO:0006952">
    <property type="term" value="P:defense response"/>
    <property type="evidence" value="ECO:0007669"/>
    <property type="project" value="UniProtKB-KW"/>
</dbReference>
<accession>A0A7J0GET8</accession>
<evidence type="ECO:0000256" key="3">
    <source>
        <dbReference type="ARBA" id="ARBA00022821"/>
    </source>
</evidence>